<reference evidence="1" key="1">
    <citation type="submission" date="2020-05" db="EMBL/GenBank/DDBJ databases">
        <authorList>
            <person name="Chiriac C."/>
            <person name="Salcher M."/>
            <person name="Ghai R."/>
            <person name="Kavagutti S V."/>
        </authorList>
    </citation>
    <scope>NUCLEOTIDE SEQUENCE</scope>
</reference>
<gene>
    <name evidence="1" type="ORF">UFOPK3547_01683</name>
</gene>
<organism evidence="1">
    <name type="scientific">freshwater metagenome</name>
    <dbReference type="NCBI Taxonomy" id="449393"/>
    <lineage>
        <taxon>unclassified sequences</taxon>
        <taxon>metagenomes</taxon>
        <taxon>ecological metagenomes</taxon>
    </lineage>
</organism>
<dbReference type="AlphaFoldDB" id="A0A6J6A305"/>
<accession>A0A6J6A305</accession>
<evidence type="ECO:0000313" key="1">
    <source>
        <dbReference type="EMBL" id="CAB4347437.1"/>
    </source>
</evidence>
<dbReference type="EMBL" id="CAESAN010000205">
    <property type="protein sequence ID" value="CAB4347437.1"/>
    <property type="molecule type" value="Genomic_DNA"/>
</dbReference>
<name>A0A6J6A305_9ZZZZ</name>
<protein>
    <submittedName>
        <fullName evidence="1">Unannotated protein</fullName>
    </submittedName>
</protein>
<sequence>MPIIQTGTVYKSLKAILDNIITDPADSGKAGLIYPKYMEEKSMSDNYEIDQEVAGTLLLQEKAEGAVATVSDIQEGYEKRYVSRTMALHLHVAEEAIEDSKYDKYISAAKRLMRSAYKTQDFDATNVIIRSTNSSYVGGDGVVLGSASHTLPRGGTWSNIADTYQTPSQAALIAAITKIGKYPSQNGLTEGYMVKKIVCPLAQWAVWEAITKTTQVTGSNNNDLNVVGPKGSMSGIEVVPIKYLDAASTTLWGCITDAENGLQWRNRRKVRSRTWVDNDAEVMKYGVSYRATNGWSDARGWYQGNT</sequence>
<proteinExistence type="predicted"/>